<dbReference type="AlphaFoldDB" id="A0AAC9IVM1"/>
<dbReference type="RefSeq" id="WP_071539563.1">
    <property type="nucleotide sequence ID" value="NZ_CP015017.1"/>
</dbReference>
<accession>A0AAC9IVM1</accession>
<evidence type="ECO:0000313" key="2">
    <source>
        <dbReference type="Proteomes" id="UP000182060"/>
    </source>
</evidence>
<dbReference type="Proteomes" id="UP000182060">
    <property type="component" value="Chromosome"/>
</dbReference>
<organism evidence="1 2">
    <name type="scientific">Polynucleobacter asymbioticus</name>
    <dbReference type="NCBI Taxonomy" id="576611"/>
    <lineage>
        <taxon>Bacteria</taxon>
        <taxon>Pseudomonadati</taxon>
        <taxon>Pseudomonadota</taxon>
        <taxon>Betaproteobacteria</taxon>
        <taxon>Burkholderiales</taxon>
        <taxon>Burkholderiaceae</taxon>
        <taxon>Polynucleobacter</taxon>
    </lineage>
</organism>
<gene>
    <name evidence="1" type="ORF">AOC25_08545</name>
</gene>
<evidence type="ECO:0000313" key="1">
    <source>
        <dbReference type="EMBL" id="APC01665.1"/>
    </source>
</evidence>
<reference evidence="1" key="1">
    <citation type="journal article" date="2017" name="Appl. Environ. Microbiol.">
        <title>Microdiversification of a pelagic Polynucleobacter species is mainly driven by acquisition of genomic islands from a partially interspecific gene pool.</title>
        <authorList>
            <person name="Hoetzinger M."/>
            <person name="Hahn M.W."/>
            <person name="Jezberova J."/>
            <person name="Schmidt J."/>
            <person name="Koll U."/>
        </authorList>
    </citation>
    <scope>NUCLEOTIDE SEQUENCE</scope>
    <source>
        <strain evidence="1">MWH-RechtKol4</strain>
    </source>
</reference>
<dbReference type="EMBL" id="CP015017">
    <property type="protein sequence ID" value="APC01665.1"/>
    <property type="molecule type" value="Genomic_DNA"/>
</dbReference>
<proteinExistence type="predicted"/>
<sequence>MLFLMFTHIAEIFLWSFGLMGMGIVPDLDQGLVFCGATYTTTTISYATEPLPLGWKLIAVFIALSVHLQFCLEYLSDA</sequence>
<protein>
    <submittedName>
        <fullName evidence="1">Uncharacterized protein</fullName>
    </submittedName>
</protein>
<name>A0AAC9IVM1_9BURK</name>